<dbReference type="RefSeq" id="XP_009532862.1">
    <property type="nucleotide sequence ID" value="XM_009534567.1"/>
</dbReference>
<evidence type="ECO:0000313" key="1">
    <source>
        <dbReference type="EMBL" id="EGZ12529.1"/>
    </source>
</evidence>
<keyword evidence="2" id="KW-1185">Reference proteome</keyword>
<dbReference type="Proteomes" id="UP000002640">
    <property type="component" value="Unassembled WGS sequence"/>
</dbReference>
<reference evidence="1 2" key="1">
    <citation type="journal article" date="2006" name="Science">
        <title>Phytophthora genome sequences uncover evolutionary origins and mechanisms of pathogenesis.</title>
        <authorList>
            <person name="Tyler B.M."/>
            <person name="Tripathy S."/>
            <person name="Zhang X."/>
            <person name="Dehal P."/>
            <person name="Jiang R.H."/>
            <person name="Aerts A."/>
            <person name="Arredondo F.D."/>
            <person name="Baxter L."/>
            <person name="Bensasson D."/>
            <person name="Beynon J.L."/>
            <person name="Chapman J."/>
            <person name="Damasceno C.M."/>
            <person name="Dorrance A.E."/>
            <person name="Dou D."/>
            <person name="Dickerman A.W."/>
            <person name="Dubchak I.L."/>
            <person name="Garbelotto M."/>
            <person name="Gijzen M."/>
            <person name="Gordon S.G."/>
            <person name="Govers F."/>
            <person name="Grunwald N.J."/>
            <person name="Huang W."/>
            <person name="Ivors K.L."/>
            <person name="Jones R.W."/>
            <person name="Kamoun S."/>
            <person name="Krampis K."/>
            <person name="Lamour K.H."/>
            <person name="Lee M.K."/>
            <person name="McDonald W.H."/>
            <person name="Medina M."/>
            <person name="Meijer H.J."/>
            <person name="Nordberg E.K."/>
            <person name="Maclean D.J."/>
            <person name="Ospina-Giraldo M.D."/>
            <person name="Morris P.F."/>
            <person name="Phuntumart V."/>
            <person name="Putnam N.H."/>
            <person name="Rash S."/>
            <person name="Rose J.K."/>
            <person name="Sakihama Y."/>
            <person name="Salamov A.A."/>
            <person name="Savidor A."/>
            <person name="Scheuring C.F."/>
            <person name="Smith B.M."/>
            <person name="Sobral B.W."/>
            <person name="Terry A."/>
            <person name="Torto-Alalibo T.A."/>
            <person name="Win J."/>
            <person name="Xu Z."/>
            <person name="Zhang H."/>
            <person name="Grigoriev I.V."/>
            <person name="Rokhsar D.S."/>
            <person name="Boore J.L."/>
        </authorList>
    </citation>
    <scope>NUCLEOTIDE SEQUENCE [LARGE SCALE GENOMIC DNA]</scope>
    <source>
        <strain evidence="1 2">P6497</strain>
    </source>
</reference>
<evidence type="ECO:0000313" key="2">
    <source>
        <dbReference type="Proteomes" id="UP000002640"/>
    </source>
</evidence>
<proteinExistence type="predicted"/>
<feature type="non-terminal residue" evidence="1">
    <location>
        <position position="1"/>
    </location>
</feature>
<organism evidence="1 2">
    <name type="scientific">Phytophthora sojae (strain P6497)</name>
    <name type="common">Soybean stem and root rot agent</name>
    <name type="synonym">Phytophthora megasperma f. sp. glycines</name>
    <dbReference type="NCBI Taxonomy" id="1094619"/>
    <lineage>
        <taxon>Eukaryota</taxon>
        <taxon>Sar</taxon>
        <taxon>Stramenopiles</taxon>
        <taxon>Oomycota</taxon>
        <taxon>Peronosporomycetes</taxon>
        <taxon>Peronosporales</taxon>
        <taxon>Peronosporaceae</taxon>
        <taxon>Phytophthora</taxon>
    </lineage>
</organism>
<gene>
    <name evidence="1" type="ORF">PHYSODRAFT_516489</name>
</gene>
<dbReference type="AlphaFoldDB" id="G4ZXB3"/>
<protein>
    <submittedName>
        <fullName evidence="1">Uncharacterized protein</fullName>
    </submittedName>
</protein>
<dbReference type="EMBL" id="JH159157">
    <property type="protein sequence ID" value="EGZ12529.1"/>
    <property type="molecule type" value="Genomic_DNA"/>
</dbReference>
<name>G4ZXB3_PHYSP</name>
<sequence>APTVVATYSALVVDSATEACFLHRQDMIVPLICTIAALTDFRSFLSPTKSASVICSGWLGSPSAIIESSRARVPLRYRALRLDSFLSAMVGACARRVTQFTCSGAAVALASEEDVTDSQSLSLR</sequence>
<dbReference type="GeneID" id="20659813"/>
<dbReference type="KEGG" id="psoj:PHYSODRAFT_516489"/>
<accession>G4ZXB3</accession>
<dbReference type="InParanoid" id="G4ZXB3"/>